<feature type="compositionally biased region" description="Basic and acidic residues" evidence="1">
    <location>
        <begin position="1201"/>
        <end position="1212"/>
    </location>
</feature>
<comment type="caution">
    <text evidence="2">The sequence shown here is derived from an EMBL/GenBank/DDBJ whole genome shotgun (WGS) entry which is preliminary data.</text>
</comment>
<evidence type="ECO:0000256" key="1">
    <source>
        <dbReference type="SAM" id="MobiDB-lite"/>
    </source>
</evidence>
<feature type="region of interest" description="Disordered" evidence="1">
    <location>
        <begin position="1185"/>
        <end position="1257"/>
    </location>
</feature>
<dbReference type="EMBL" id="JAPFFF010000003">
    <property type="protein sequence ID" value="KAK8894882.1"/>
    <property type="molecule type" value="Genomic_DNA"/>
</dbReference>
<protein>
    <submittedName>
        <fullName evidence="2">Uncharacterized protein</fullName>
    </submittedName>
</protein>
<gene>
    <name evidence="2" type="ORF">M9Y10_023322</name>
</gene>
<dbReference type="Proteomes" id="UP001470230">
    <property type="component" value="Unassembled WGS sequence"/>
</dbReference>
<evidence type="ECO:0000313" key="2">
    <source>
        <dbReference type="EMBL" id="KAK8894882.1"/>
    </source>
</evidence>
<sequence>MRKNQNNSIHREGSLDSFQIELKTYRKSKPLRQSKRITEKKQSENLKHIKMSRGASAPKAKFTITDIKRENYPDLSVETLKKAIKHFVSSRPEKMQKNNPEMKKLHMEYDNYGHLSPHEPYHRLNSADMKEINTFIEETKSKLEKIIINQKCDVENIGLKILSLYGGLSSNVLSKLSEDALSRCEFVGDLFNFTWQLISSLLCKILELVNFSNNQSKTILKESMNDMKLFSKKYEELSKKQPVVIEKEVFIESPSMMNSKEQQQRAQLNLEASMNRTKEVQRKLNIENKSKEAWKSASIDLCKLSSPSTIILFDKQNEWSKLGQSYIDICHSKVKDIIEISKEVTRKWNEECLEVYSLTYKSQSTLLVHLNSIYNSCSEISRTLTDDYNLYHSGKVRQPEAYQKALTNGKLQKISENLLAWSVVVEQWMELEYNELINEARNITLNLDDDFQNFVSLIENSVVKKHFPSESINELRSLHQRVTTILKRITMPINDQTKLILKPIHNSFKEWGKLISEAVEGKQNRVLLSNGYIDPMSMIIFVRKLDEDADTLQKFTQRRIEEIQELQMSLPSFTTDIVKICDDLTQHISASLESLQNMLDENVEIALAWSLLYGAGVQGPFSLQKNQLLKSDFERTYRAQFENWMNLLKSDFDEVIHEKAFEQFELFLNDWFATAKNCVLQKCQFYYSAQVQTDPISIEMKLSKSDNSLSSSSGMLPTVMRTDTCPEFECVIQLTNCETLFEIKPFILNDHFILPHKRMKDFSKKSLSLYSNAHPNVNSAVSVSSNILPSQPPAYSKSSTSKKNSGKVRPLAWLLSIMAELCDFRLSTVSKTKVGNTSLFYNPTNMATCFVNFLRTKYGVKAKMSKFTNDFETTIYQFKNLDPTIYALNMFITGGWSSYCFDFYLMCRSILPKSATFNYSRFAELVFSTFGDMPTFSVLSALQLYEPKNNDEFLIVLASSFSSVLASRRNESLALFNSNCTLFGAKNEDNEIECESNESDSKSGIQLVTISSFIRLASSINPIGSIETYRRVCHSIISCSLTDENQCHCQTHGKSSKGKTKGKNSKDQREQQYQSLFQQGLTFDQFEVALLYCALFSQPNIALNPDPFALLPEIVFGEIKRTIVAGENRKALTQLSRLISTMVREMQPNDSAVLEIIKHELRVSQIIMRKEIIDQLAILNDEQKSDMDEGENEGENQNSNENDKMSDTESKSSHFKVKPPKQSKEEAEASSSTKPFVRSHVRVSSQVLPNEDIPESP</sequence>
<keyword evidence="3" id="KW-1185">Reference proteome</keyword>
<accession>A0ABR2KVF6</accession>
<proteinExistence type="predicted"/>
<name>A0ABR2KVF6_9EUKA</name>
<reference evidence="2 3" key="1">
    <citation type="submission" date="2024-04" db="EMBL/GenBank/DDBJ databases">
        <title>Tritrichomonas musculus Genome.</title>
        <authorList>
            <person name="Alves-Ferreira E."/>
            <person name="Grigg M."/>
            <person name="Lorenzi H."/>
            <person name="Galac M."/>
        </authorList>
    </citation>
    <scope>NUCLEOTIDE SEQUENCE [LARGE SCALE GENOMIC DNA]</scope>
    <source>
        <strain evidence="2 3">EAF2021</strain>
    </source>
</reference>
<feature type="region of interest" description="Disordered" evidence="1">
    <location>
        <begin position="1049"/>
        <end position="1069"/>
    </location>
</feature>
<feature type="compositionally biased region" description="Basic residues" evidence="1">
    <location>
        <begin position="1054"/>
        <end position="1063"/>
    </location>
</feature>
<organism evidence="2 3">
    <name type="scientific">Tritrichomonas musculus</name>
    <dbReference type="NCBI Taxonomy" id="1915356"/>
    <lineage>
        <taxon>Eukaryota</taxon>
        <taxon>Metamonada</taxon>
        <taxon>Parabasalia</taxon>
        <taxon>Tritrichomonadida</taxon>
        <taxon>Tritrichomonadidae</taxon>
        <taxon>Tritrichomonas</taxon>
    </lineage>
</organism>
<evidence type="ECO:0000313" key="3">
    <source>
        <dbReference type="Proteomes" id="UP001470230"/>
    </source>
</evidence>